<dbReference type="GO" id="GO:0003677">
    <property type="term" value="F:DNA binding"/>
    <property type="evidence" value="ECO:0007669"/>
    <property type="project" value="UniProtKB-KW"/>
</dbReference>
<dbReference type="Proteomes" id="UP000185568">
    <property type="component" value="Unassembled WGS sequence"/>
</dbReference>
<gene>
    <name evidence="5" type="ORF">BTO30_16210</name>
</gene>
<sequence length="397" mass="45981">MQNYKLENLCDVKSSKRIYVSDYVEDGVPFFRGKEITELSANLKLSEQLFISYERYNEIKEKFGAPVKDDILLTAVGTIGNSYMVEKEPLYFKDGNLIWFTNYKTDIVLPEYLYIVFNSSWFKKTLIQKGQIGSVQNALTIEKVKRIEIPIPSLEAQKDVIKNVNLLNRKIKLNIELIDNLNEYTELIFHKWFVDFNFPDKDGKPYKDNSGEMSKNSGKLVPVNWKPTTIGVITINYDNKRIPLSDSVRTKRRGIYPYYGATQIMDYIDDYIFNGVYCLIAEDGSVIDENNRPIMQLAWGKFWVNNHAHVLQGKGNISTEYIYLSLKRTNILGAVTGAIQKKINQQNLNRLPAILPSNEIMVHFNQIVQPLFKKIMELTDENSLLKEIRNLLVKKFI</sequence>
<keyword evidence="3" id="KW-0238">DNA-binding</keyword>
<accession>A0A1Q8Q1M7</accession>
<comment type="caution">
    <text evidence="5">The sequence shown here is derived from an EMBL/GenBank/DDBJ whole genome shotgun (WGS) entry which is preliminary data.</text>
</comment>
<name>A0A1Q8Q1M7_9BACI</name>
<protein>
    <recommendedName>
        <fullName evidence="4">Type I restriction modification DNA specificity domain-containing protein</fullName>
    </recommendedName>
</protein>
<dbReference type="InterPro" id="IPR000055">
    <property type="entry name" value="Restrct_endonuc_typeI_TRD"/>
</dbReference>
<dbReference type="SUPFAM" id="SSF116734">
    <property type="entry name" value="DNA methylase specificity domain"/>
    <property type="match status" value="2"/>
</dbReference>
<keyword evidence="6" id="KW-1185">Reference proteome</keyword>
<dbReference type="RefSeq" id="WP_075399736.1">
    <property type="nucleotide sequence ID" value="NZ_MSDU01000063.1"/>
</dbReference>
<feature type="domain" description="Type I restriction modification DNA specificity" evidence="4">
    <location>
        <begin position="2"/>
        <end position="181"/>
    </location>
</feature>
<dbReference type="PANTHER" id="PTHR30408">
    <property type="entry name" value="TYPE-1 RESTRICTION ENZYME ECOKI SPECIFICITY PROTEIN"/>
    <property type="match status" value="1"/>
</dbReference>
<proteinExistence type="inferred from homology"/>
<dbReference type="PANTHER" id="PTHR30408:SF13">
    <property type="entry name" value="TYPE I RESTRICTION ENZYME HINDI SPECIFICITY SUBUNIT"/>
    <property type="match status" value="1"/>
</dbReference>
<organism evidence="5 6">
    <name type="scientific">Domibacillus antri</name>
    <dbReference type="NCBI Taxonomy" id="1714264"/>
    <lineage>
        <taxon>Bacteria</taxon>
        <taxon>Bacillati</taxon>
        <taxon>Bacillota</taxon>
        <taxon>Bacilli</taxon>
        <taxon>Bacillales</taxon>
        <taxon>Bacillaceae</taxon>
        <taxon>Domibacillus</taxon>
    </lineage>
</organism>
<evidence type="ECO:0000256" key="3">
    <source>
        <dbReference type="ARBA" id="ARBA00023125"/>
    </source>
</evidence>
<dbReference type="InterPro" id="IPR044946">
    <property type="entry name" value="Restrct_endonuc_typeI_TRD_sf"/>
</dbReference>
<evidence type="ECO:0000313" key="6">
    <source>
        <dbReference type="Proteomes" id="UP000185568"/>
    </source>
</evidence>
<dbReference type="CDD" id="cd17262">
    <property type="entry name" value="RMtype1_S_Aco12261I-TRD2-CR2"/>
    <property type="match status" value="1"/>
</dbReference>
<evidence type="ECO:0000256" key="1">
    <source>
        <dbReference type="ARBA" id="ARBA00010923"/>
    </source>
</evidence>
<dbReference type="EMBL" id="MSDU01000063">
    <property type="protein sequence ID" value="OLN21222.1"/>
    <property type="molecule type" value="Genomic_DNA"/>
</dbReference>
<reference evidence="5 6" key="1">
    <citation type="submission" date="2016-12" db="EMBL/GenBank/DDBJ databases">
        <title>Domibacillus antri genome sequencing.</title>
        <authorList>
            <person name="Verma A."/>
            <person name="Krishnamurthi S."/>
        </authorList>
    </citation>
    <scope>NUCLEOTIDE SEQUENCE [LARGE SCALE GENOMIC DNA]</scope>
    <source>
        <strain evidence="5 6">XD80</strain>
    </source>
</reference>
<dbReference type="GO" id="GO:0009307">
    <property type="term" value="P:DNA restriction-modification system"/>
    <property type="evidence" value="ECO:0007669"/>
    <property type="project" value="UniProtKB-KW"/>
</dbReference>
<dbReference type="AlphaFoldDB" id="A0A1Q8Q1M7"/>
<dbReference type="InterPro" id="IPR052021">
    <property type="entry name" value="Type-I_RS_S_subunit"/>
</dbReference>
<feature type="domain" description="Type I restriction modification DNA specificity" evidence="4">
    <location>
        <begin position="222"/>
        <end position="376"/>
    </location>
</feature>
<dbReference type="OrthoDB" id="9795776at2"/>
<evidence type="ECO:0000313" key="5">
    <source>
        <dbReference type="EMBL" id="OLN21222.1"/>
    </source>
</evidence>
<dbReference type="Gene3D" id="3.90.220.20">
    <property type="entry name" value="DNA methylase specificity domains"/>
    <property type="match status" value="2"/>
</dbReference>
<dbReference type="STRING" id="1714264.BTO30_16210"/>
<evidence type="ECO:0000259" key="4">
    <source>
        <dbReference type="Pfam" id="PF01420"/>
    </source>
</evidence>
<keyword evidence="2" id="KW-0680">Restriction system</keyword>
<comment type="similarity">
    <text evidence="1">Belongs to the type-I restriction system S methylase family.</text>
</comment>
<dbReference type="Pfam" id="PF01420">
    <property type="entry name" value="Methylase_S"/>
    <property type="match status" value="2"/>
</dbReference>
<evidence type="ECO:0000256" key="2">
    <source>
        <dbReference type="ARBA" id="ARBA00022747"/>
    </source>
</evidence>